<keyword evidence="21" id="KW-1185">Reference proteome</keyword>
<dbReference type="NCBIfam" id="TIGR00229">
    <property type="entry name" value="sensory_box"/>
    <property type="match status" value="2"/>
</dbReference>
<dbReference type="InterPro" id="IPR000700">
    <property type="entry name" value="PAS-assoc_C"/>
</dbReference>
<dbReference type="InterPro" id="IPR035965">
    <property type="entry name" value="PAS-like_dom_sf"/>
</dbReference>
<keyword evidence="9" id="KW-0418">Kinase</keyword>
<evidence type="ECO:0000256" key="12">
    <source>
        <dbReference type="ARBA" id="ARBA00023170"/>
    </source>
</evidence>
<keyword evidence="5" id="KW-0600">Photoreceptor protein</keyword>
<comment type="catalytic activity">
    <reaction evidence="14">
        <text>L-seryl-[protein] + ATP = O-phospho-L-seryl-[protein] + ADP + H(+)</text>
        <dbReference type="Rhea" id="RHEA:17989"/>
        <dbReference type="Rhea" id="RHEA-COMP:9863"/>
        <dbReference type="Rhea" id="RHEA-COMP:11604"/>
        <dbReference type="ChEBI" id="CHEBI:15378"/>
        <dbReference type="ChEBI" id="CHEBI:29999"/>
        <dbReference type="ChEBI" id="CHEBI:30616"/>
        <dbReference type="ChEBI" id="CHEBI:83421"/>
        <dbReference type="ChEBI" id="CHEBI:456216"/>
        <dbReference type="EC" id="2.7.11.1"/>
    </reaction>
</comment>
<feature type="region of interest" description="Disordered" evidence="16">
    <location>
        <begin position="246"/>
        <end position="313"/>
    </location>
</feature>
<dbReference type="PROSITE" id="PS50113">
    <property type="entry name" value="PAC"/>
    <property type="match status" value="2"/>
</dbReference>
<organism evidence="20 21">
    <name type="scientific">Sphagnum troendelagicum</name>
    <dbReference type="NCBI Taxonomy" id="128251"/>
    <lineage>
        <taxon>Eukaryota</taxon>
        <taxon>Viridiplantae</taxon>
        <taxon>Streptophyta</taxon>
        <taxon>Embryophyta</taxon>
        <taxon>Bryophyta</taxon>
        <taxon>Sphagnophytina</taxon>
        <taxon>Sphagnopsida</taxon>
        <taxon>Sphagnales</taxon>
        <taxon>Sphagnaceae</taxon>
        <taxon>Sphagnum</taxon>
    </lineage>
</organism>
<dbReference type="InterPro" id="IPR017441">
    <property type="entry name" value="Protein_kinase_ATP_BS"/>
</dbReference>
<dbReference type="SMART" id="SM00220">
    <property type="entry name" value="S_TKc"/>
    <property type="match status" value="1"/>
</dbReference>
<dbReference type="EC" id="2.7.11.1" evidence="3"/>
<evidence type="ECO:0000313" key="21">
    <source>
        <dbReference type="Proteomes" id="UP001497512"/>
    </source>
</evidence>
<proteinExistence type="inferred from homology"/>
<gene>
    <name evidence="20" type="ORF">CSSPTR1EN2_LOCUS15236</name>
</gene>
<dbReference type="InterPro" id="IPR001610">
    <property type="entry name" value="PAC"/>
</dbReference>
<dbReference type="CDD" id="cd05574">
    <property type="entry name" value="STKc_phototropin_like"/>
    <property type="match status" value="1"/>
</dbReference>
<evidence type="ECO:0000259" key="19">
    <source>
        <dbReference type="PROSITE" id="PS50113"/>
    </source>
</evidence>
<keyword evidence="11" id="KW-0157">Chromophore</keyword>
<keyword evidence="7" id="KW-0808">Transferase</keyword>
<keyword evidence="8 15" id="KW-0547">Nucleotide-binding</keyword>
<evidence type="ECO:0000256" key="13">
    <source>
        <dbReference type="ARBA" id="ARBA00047899"/>
    </source>
</evidence>
<dbReference type="SUPFAM" id="SSF55785">
    <property type="entry name" value="PYP-like sensor domain (PAS domain)"/>
    <property type="match status" value="2"/>
</dbReference>
<evidence type="ECO:0000256" key="11">
    <source>
        <dbReference type="ARBA" id="ARBA00022991"/>
    </source>
</evidence>
<evidence type="ECO:0000256" key="9">
    <source>
        <dbReference type="ARBA" id="ARBA00022777"/>
    </source>
</evidence>
<comment type="similarity">
    <text evidence="2">Belongs to the protein kinase superfamily. AGC Ser/Thr protein kinase family.</text>
</comment>
<evidence type="ECO:0000256" key="4">
    <source>
        <dbReference type="ARBA" id="ARBA00022527"/>
    </source>
</evidence>
<evidence type="ECO:0000256" key="14">
    <source>
        <dbReference type="ARBA" id="ARBA00048679"/>
    </source>
</evidence>
<dbReference type="CDD" id="cd00130">
    <property type="entry name" value="PAS"/>
    <property type="match status" value="2"/>
</dbReference>
<name>A0ABP0UFI2_9BRYO</name>
<dbReference type="SMART" id="SM00091">
    <property type="entry name" value="PAS"/>
    <property type="match status" value="2"/>
</dbReference>
<evidence type="ECO:0000259" key="18">
    <source>
        <dbReference type="PROSITE" id="PS50112"/>
    </source>
</evidence>
<feature type="domain" description="Protein kinase" evidence="17">
    <location>
        <begin position="786"/>
        <end position="1074"/>
    </location>
</feature>
<dbReference type="InterPro" id="IPR008271">
    <property type="entry name" value="Ser/Thr_kinase_AS"/>
</dbReference>
<dbReference type="PROSITE" id="PS50011">
    <property type="entry name" value="PROTEIN_KINASE_DOM"/>
    <property type="match status" value="1"/>
</dbReference>
<feature type="domain" description="PAS" evidence="18">
    <location>
        <begin position="315"/>
        <end position="388"/>
    </location>
</feature>
<dbReference type="Gene3D" id="3.30.450.20">
    <property type="entry name" value="PAS domain"/>
    <property type="match status" value="2"/>
</dbReference>
<keyword evidence="10 15" id="KW-0067">ATP-binding</keyword>
<feature type="compositionally biased region" description="Basic and acidic residues" evidence="16">
    <location>
        <begin position="264"/>
        <end position="281"/>
    </location>
</feature>
<protein>
    <recommendedName>
        <fullName evidence="3">non-specific serine/threonine protein kinase</fullName>
        <ecNumber evidence="3">2.7.11.1</ecNumber>
    </recommendedName>
</protein>
<feature type="domain" description="PAC" evidence="19">
    <location>
        <begin position="389"/>
        <end position="443"/>
    </location>
</feature>
<accession>A0ABP0UFI2</accession>
<feature type="domain" description="PAC" evidence="19">
    <location>
        <begin position="659"/>
        <end position="713"/>
    </location>
</feature>
<dbReference type="PROSITE" id="PS50112">
    <property type="entry name" value="PAS"/>
    <property type="match status" value="2"/>
</dbReference>
<evidence type="ECO:0000256" key="16">
    <source>
        <dbReference type="SAM" id="MobiDB-lite"/>
    </source>
</evidence>
<evidence type="ECO:0000259" key="17">
    <source>
        <dbReference type="PROSITE" id="PS50011"/>
    </source>
</evidence>
<feature type="binding site" evidence="15">
    <location>
        <position position="815"/>
    </location>
    <ligand>
        <name>ATP</name>
        <dbReference type="ChEBI" id="CHEBI:30616"/>
    </ligand>
</feature>
<dbReference type="SUPFAM" id="SSF56112">
    <property type="entry name" value="Protein kinase-like (PK-like)"/>
    <property type="match status" value="1"/>
</dbReference>
<dbReference type="InterPro" id="IPR011009">
    <property type="entry name" value="Kinase-like_dom_sf"/>
</dbReference>
<dbReference type="Pfam" id="PF00069">
    <property type="entry name" value="Pkinase"/>
    <property type="match status" value="1"/>
</dbReference>
<evidence type="ECO:0000256" key="5">
    <source>
        <dbReference type="ARBA" id="ARBA00022543"/>
    </source>
</evidence>
<dbReference type="Proteomes" id="UP001497512">
    <property type="component" value="Chromosome 3"/>
</dbReference>
<dbReference type="Gene3D" id="3.30.200.20">
    <property type="entry name" value="Phosphorylase Kinase, domain 1"/>
    <property type="match status" value="1"/>
</dbReference>
<dbReference type="EMBL" id="OZ019895">
    <property type="protein sequence ID" value="CAK9220167.1"/>
    <property type="molecule type" value="Genomic_DNA"/>
</dbReference>
<evidence type="ECO:0000256" key="3">
    <source>
        <dbReference type="ARBA" id="ARBA00012513"/>
    </source>
</evidence>
<keyword evidence="6" id="KW-0716">Sensory transduction</keyword>
<evidence type="ECO:0000256" key="1">
    <source>
        <dbReference type="ARBA" id="ARBA00001917"/>
    </source>
</evidence>
<keyword evidence="12" id="KW-0675">Receptor</keyword>
<reference evidence="20" key="1">
    <citation type="submission" date="2024-02" db="EMBL/GenBank/DDBJ databases">
        <authorList>
            <consortium name="ELIXIR-Norway"/>
            <consortium name="Elixir Norway"/>
        </authorList>
    </citation>
    <scope>NUCLEOTIDE SEQUENCE</scope>
</reference>
<dbReference type="SMART" id="SM00086">
    <property type="entry name" value="PAC"/>
    <property type="match status" value="2"/>
</dbReference>
<evidence type="ECO:0000256" key="7">
    <source>
        <dbReference type="ARBA" id="ARBA00022679"/>
    </source>
</evidence>
<dbReference type="PROSITE" id="PS00108">
    <property type="entry name" value="PROTEIN_KINASE_ST"/>
    <property type="match status" value="1"/>
</dbReference>
<keyword evidence="4" id="KW-0723">Serine/threonine-protein kinase</keyword>
<comment type="catalytic activity">
    <reaction evidence="13">
        <text>L-threonyl-[protein] + ATP = O-phospho-L-threonyl-[protein] + ADP + H(+)</text>
        <dbReference type="Rhea" id="RHEA:46608"/>
        <dbReference type="Rhea" id="RHEA-COMP:11060"/>
        <dbReference type="Rhea" id="RHEA-COMP:11605"/>
        <dbReference type="ChEBI" id="CHEBI:15378"/>
        <dbReference type="ChEBI" id="CHEBI:30013"/>
        <dbReference type="ChEBI" id="CHEBI:30616"/>
        <dbReference type="ChEBI" id="CHEBI:61977"/>
        <dbReference type="ChEBI" id="CHEBI:456216"/>
        <dbReference type="EC" id="2.7.11.1"/>
    </reaction>
</comment>
<dbReference type="Gene3D" id="1.10.510.10">
    <property type="entry name" value="Transferase(Phosphotransferase) domain 1"/>
    <property type="match status" value="1"/>
</dbReference>
<evidence type="ECO:0000256" key="6">
    <source>
        <dbReference type="ARBA" id="ARBA00022606"/>
    </source>
</evidence>
<feature type="domain" description="PAS" evidence="18">
    <location>
        <begin position="585"/>
        <end position="658"/>
    </location>
</feature>
<dbReference type="Pfam" id="PF13426">
    <property type="entry name" value="PAS_9"/>
    <property type="match status" value="2"/>
</dbReference>
<evidence type="ECO:0000256" key="8">
    <source>
        <dbReference type="ARBA" id="ARBA00022741"/>
    </source>
</evidence>
<dbReference type="PANTHER" id="PTHR45637">
    <property type="entry name" value="FLIPPASE KINASE 1-RELATED"/>
    <property type="match status" value="1"/>
</dbReference>
<sequence length="1125" mass="124662">MMGPNTRVKSNLSHTTRGSLEVFGGAPRLLTEGVFGDGSPPPKMEEDDVHDKLPGASLLGSSMPEVAVVPTTKAIDHVAKKQQQPVFPAVFKEITQEESSSLGSTVFVGGVPKELQPKASQLGVVDILAVKKQPLLLSSAAAAAAKEVPPALVQSSLKLAGIEKSLMQRTLLVDGLDPVASNGKDETGRDLLQSSTLQKSWSDPNQHVANVKADGNLLTHSETDIHIAELTDDAIAEKRALEWGSVLNPGASSGTSQSVITTRRSGDRQISGERSLTRRSNDQPSGDFRAPQASGSFTQSESSEHDSVNKHAPHVSEDLQNALSTFQQTFVVSDATLPDYPIMYASAGFFSMTGYSSREVIGHNCRFLQGPDTDPAVVAKIRDAVKNGKNFCGRLLNYRKDGTPFWNLLTITPIKDDDGKLLKFIGMQVEVSKITEGLKEKSRRPNGLPESLIRYDARQKVKATESVTEIVGAFKRRQSINQASVPDKADISPLQSKVGVLPSHRGSTEGKWPSKQNLSHLPDSVLGGVSGHSKRSSGFLSRLGLGAKSQRIVEDVKQFEPELMMLDDEMPEIPYEFYQTLGTRRGIDLATTLERIEKNFVITDPRLPDNPIIFASDEFLELTEYSREDVIGRNCRFLQGPDTDQSTVQKIRDAIAECRDITVQLLNYTKSGKPFWNLFHLQAMRDAKGKLQYFIGVQLDGSEYVEPDRKRLSENTAKEGAKIVQQTAKNVDGAVRDLPDANLTPEDLWANHSKFVYPKPHMRNCVTWSAMIKVRSTGQKIGLKDFKPIKPLGSGDTGSVHLVELRGTGQVYAMKAMDKNMMMDRNKVHRACVERQILELMDHPFLPTLYASFQTLTHVCLITDFCSGGELFLVLDRQPQKRFREESARFYAAEVVLALEYLHCMGVVYRDLKPENILIQENGHAKLTDFDLSFFTSAIPQLITPVKQKGRCRKQKDVPIPVFFAEPSVHSNSFVGTEEYIAPEIILGQGHSSAVDWWALGVLIYEMVYGRTPFRGKNRQTTFTNILEKDLLFPANIPVSLEGRQLMRVLLEKDPAKRLGSLHGANDIKTHPFFYGMNWPLIRNMTPPLLDVPLSIITCMPEIDHQGGELEWDELEAATTFADTF</sequence>
<evidence type="ECO:0000256" key="10">
    <source>
        <dbReference type="ARBA" id="ARBA00022840"/>
    </source>
</evidence>
<feature type="compositionally biased region" description="Basic and acidic residues" evidence="16">
    <location>
        <begin position="302"/>
        <end position="313"/>
    </location>
</feature>
<evidence type="ECO:0000256" key="2">
    <source>
        <dbReference type="ARBA" id="ARBA00009903"/>
    </source>
</evidence>
<feature type="compositionally biased region" description="Polar residues" evidence="16">
    <location>
        <begin position="250"/>
        <end position="263"/>
    </location>
</feature>
<dbReference type="InterPro" id="IPR000014">
    <property type="entry name" value="PAS"/>
</dbReference>
<comment type="cofactor">
    <cofactor evidence="1">
        <name>FMN</name>
        <dbReference type="ChEBI" id="CHEBI:58210"/>
    </cofactor>
</comment>
<dbReference type="PROSITE" id="PS00107">
    <property type="entry name" value="PROTEIN_KINASE_ATP"/>
    <property type="match status" value="1"/>
</dbReference>
<evidence type="ECO:0000256" key="15">
    <source>
        <dbReference type="PROSITE-ProRule" id="PRU10141"/>
    </source>
</evidence>
<evidence type="ECO:0000313" key="20">
    <source>
        <dbReference type="EMBL" id="CAK9220167.1"/>
    </source>
</evidence>
<dbReference type="InterPro" id="IPR000719">
    <property type="entry name" value="Prot_kinase_dom"/>
</dbReference>